<reference evidence="1" key="1">
    <citation type="journal article" date="2015" name="Nature">
        <title>Complex archaea that bridge the gap between prokaryotes and eukaryotes.</title>
        <authorList>
            <person name="Spang A."/>
            <person name="Saw J.H."/>
            <person name="Jorgensen S.L."/>
            <person name="Zaremba-Niedzwiedzka K."/>
            <person name="Martijn J."/>
            <person name="Lind A.E."/>
            <person name="van Eijk R."/>
            <person name="Schleper C."/>
            <person name="Guy L."/>
            <person name="Ettema T.J."/>
        </authorList>
    </citation>
    <scope>NUCLEOTIDE SEQUENCE</scope>
</reference>
<name>A0A0F9CYH8_9ZZZZ</name>
<gene>
    <name evidence="1" type="ORF">LCGC14_2611240</name>
</gene>
<comment type="caution">
    <text evidence="1">The sequence shown here is derived from an EMBL/GenBank/DDBJ whole genome shotgun (WGS) entry which is preliminary data.</text>
</comment>
<dbReference type="AlphaFoldDB" id="A0A0F9CYH8"/>
<organism evidence="1">
    <name type="scientific">marine sediment metagenome</name>
    <dbReference type="NCBI Taxonomy" id="412755"/>
    <lineage>
        <taxon>unclassified sequences</taxon>
        <taxon>metagenomes</taxon>
        <taxon>ecological metagenomes</taxon>
    </lineage>
</organism>
<dbReference type="EMBL" id="LAZR01044334">
    <property type="protein sequence ID" value="KKL04918.1"/>
    <property type="molecule type" value="Genomic_DNA"/>
</dbReference>
<sequence length="137" mass="14318">MGNALYGLGRQGLLEGTIPWVSANFRVVSYDESDDPLNIDTDDNLDDILAAAREFESPNLASKTATNGVADAADLAPAFTSAAGDQFDSITIFEETGVESTSQLLANIDTATGLPLTPDGGNIDITWSSGSNKIFTA</sequence>
<accession>A0A0F9CYH8</accession>
<proteinExistence type="predicted"/>
<evidence type="ECO:0000313" key="1">
    <source>
        <dbReference type="EMBL" id="KKL04918.1"/>
    </source>
</evidence>
<protein>
    <submittedName>
        <fullName evidence="1">Uncharacterized protein</fullName>
    </submittedName>
</protein>